<feature type="region of interest" description="Disordered" evidence="6">
    <location>
        <begin position="76"/>
        <end position="138"/>
    </location>
</feature>
<keyword evidence="2" id="KW-0378">Hydrolase</keyword>
<dbReference type="InterPro" id="IPR000477">
    <property type="entry name" value="RT_dom"/>
</dbReference>
<dbReference type="Pfam" id="PF00098">
    <property type="entry name" value="zf-CCHC"/>
    <property type="match status" value="1"/>
</dbReference>
<feature type="region of interest" description="Disordered" evidence="6">
    <location>
        <begin position="546"/>
        <end position="589"/>
    </location>
</feature>
<dbReference type="Gene3D" id="3.30.70.270">
    <property type="match status" value="2"/>
</dbReference>
<evidence type="ECO:0000256" key="1">
    <source>
        <dbReference type="ARBA" id="ARBA00022670"/>
    </source>
</evidence>
<dbReference type="Gene3D" id="4.10.60.10">
    <property type="entry name" value="Zinc finger, CCHC-type"/>
    <property type="match status" value="1"/>
</dbReference>
<feature type="compositionally biased region" description="Low complexity" evidence="6">
    <location>
        <begin position="122"/>
        <end position="138"/>
    </location>
</feature>
<organism evidence="8 9">
    <name type="scientific">Lolium multiflorum</name>
    <name type="common">Italian ryegrass</name>
    <name type="synonym">Lolium perenne subsp. multiflorum</name>
    <dbReference type="NCBI Taxonomy" id="4521"/>
    <lineage>
        <taxon>Eukaryota</taxon>
        <taxon>Viridiplantae</taxon>
        <taxon>Streptophyta</taxon>
        <taxon>Embryophyta</taxon>
        <taxon>Tracheophyta</taxon>
        <taxon>Spermatophyta</taxon>
        <taxon>Magnoliopsida</taxon>
        <taxon>Liliopsida</taxon>
        <taxon>Poales</taxon>
        <taxon>Poaceae</taxon>
        <taxon>BOP clade</taxon>
        <taxon>Pooideae</taxon>
        <taxon>Poodae</taxon>
        <taxon>Poeae</taxon>
        <taxon>Poeae Chloroplast Group 2 (Poeae type)</taxon>
        <taxon>Loliodinae</taxon>
        <taxon>Loliinae</taxon>
        <taxon>Lolium</taxon>
    </lineage>
</organism>
<sequence>MTVVEYRDKFLTLSRYAPDETDTAEKRKERFLNGLHDEMQTVLVNIPFADLEALVDSAIQMEGKLNQANENRKHRMMHQSGPNNTPKFRPSLSGGFTPRNNRPPAQMSRPVIEPEWRKPPGSHHNNPSNSNYVHHNNNFNRAPMRAPTNTTNPNTAPRTGSNVVPVATKDKSTITCYECGVVGHYSNECPKRLAKLSANTAAPAQQQRRVTNGKKFALNNPNNRSGRLFHMSVEEAQEAPDVVLGYHQLKIRATDIPKTAFTTRYGLYEYNVMSFGLTNAPAYFMNLMNKIFMNFLDKFAVVFIDDILIYSKSEEEHEQHLEIFLETLRQHKLYAKFSKCEFWLREVGFLGHILSAGGIAVDPTKIKTVAEWKTPTTQTEVRAFLGLAGYYRRFFEGFSSIARPMTQLLKKDKKFEWTNKCEESFQKLKTKLTTAPILIMSDITKPFDVYCDASKIGLGCVLMQEGKWRNGSQSTMSCTMPASKPLIDPALPSLSHLVTEHLQSTRTLTMHGPGSPMHGIGQNAHAQTMPVHASTRAHRALDAPERQALEHPRAPLQRLGLRRASPRHPLARRQTQMPTPTPSPSSSCSSTFVRACRGRHCKRPSPPVTFSLRSLHLKHRQDDAYT</sequence>
<dbReference type="InterPro" id="IPR036875">
    <property type="entry name" value="Znf_CCHC_sf"/>
</dbReference>
<feature type="domain" description="CCHC-type" evidence="7">
    <location>
        <begin position="176"/>
        <end position="191"/>
    </location>
</feature>
<dbReference type="EMBL" id="JAUUTY010000002">
    <property type="protein sequence ID" value="KAK1680073.1"/>
    <property type="molecule type" value="Genomic_DNA"/>
</dbReference>
<keyword evidence="5" id="KW-0479">Metal-binding</keyword>
<dbReference type="Pfam" id="PF17919">
    <property type="entry name" value="RT_RNaseH_2"/>
    <property type="match status" value="1"/>
</dbReference>
<keyword evidence="5" id="KW-0862">Zinc</keyword>
<dbReference type="GO" id="GO:0003677">
    <property type="term" value="F:DNA binding"/>
    <property type="evidence" value="ECO:0007669"/>
    <property type="project" value="UniProtKB-KW"/>
</dbReference>
<feature type="compositionally biased region" description="Basic residues" evidence="6">
    <location>
        <begin position="560"/>
        <end position="571"/>
    </location>
</feature>
<evidence type="ECO:0000256" key="3">
    <source>
        <dbReference type="ARBA" id="ARBA00023125"/>
    </source>
</evidence>
<dbReference type="GO" id="GO:0004190">
    <property type="term" value="F:aspartic-type endopeptidase activity"/>
    <property type="evidence" value="ECO:0007669"/>
    <property type="project" value="UniProtKB-KW"/>
</dbReference>
<dbReference type="PROSITE" id="PS50158">
    <property type="entry name" value="ZF_CCHC"/>
    <property type="match status" value="1"/>
</dbReference>
<dbReference type="SUPFAM" id="SSF57756">
    <property type="entry name" value="Retrovirus zinc finger-like domains"/>
    <property type="match status" value="1"/>
</dbReference>
<evidence type="ECO:0000256" key="6">
    <source>
        <dbReference type="SAM" id="MobiDB-lite"/>
    </source>
</evidence>
<comment type="caution">
    <text evidence="8">The sequence shown here is derived from an EMBL/GenBank/DDBJ whole genome shotgun (WGS) entry which is preliminary data.</text>
</comment>
<keyword evidence="5" id="KW-0863">Zinc-finger</keyword>
<keyword evidence="2" id="KW-0064">Aspartyl protease</keyword>
<dbReference type="InterPro" id="IPR001878">
    <property type="entry name" value="Znf_CCHC"/>
</dbReference>
<name>A0AAD8WVW6_LOLMU</name>
<dbReference type="InterPro" id="IPR050951">
    <property type="entry name" value="Retrovirus_Pol_polyprotein"/>
</dbReference>
<evidence type="ECO:0000313" key="9">
    <source>
        <dbReference type="Proteomes" id="UP001231189"/>
    </source>
</evidence>
<dbReference type="SUPFAM" id="SSF56672">
    <property type="entry name" value="DNA/RNA polymerases"/>
    <property type="match status" value="1"/>
</dbReference>
<keyword evidence="1" id="KW-0645">Protease</keyword>
<evidence type="ECO:0000256" key="4">
    <source>
        <dbReference type="ARBA" id="ARBA00023268"/>
    </source>
</evidence>
<dbReference type="InterPro" id="IPR041577">
    <property type="entry name" value="RT_RNaseH_2"/>
</dbReference>
<dbReference type="Proteomes" id="UP001231189">
    <property type="component" value="Unassembled WGS sequence"/>
</dbReference>
<evidence type="ECO:0000256" key="2">
    <source>
        <dbReference type="ARBA" id="ARBA00022750"/>
    </source>
</evidence>
<protein>
    <recommendedName>
        <fullName evidence="7">CCHC-type domain-containing protein</fullName>
    </recommendedName>
</protein>
<keyword evidence="4" id="KW-0511">Multifunctional enzyme</keyword>
<dbReference type="AlphaFoldDB" id="A0AAD8WVW6"/>
<evidence type="ECO:0000256" key="5">
    <source>
        <dbReference type="PROSITE-ProRule" id="PRU00047"/>
    </source>
</evidence>
<keyword evidence="9" id="KW-1185">Reference proteome</keyword>
<dbReference type="PANTHER" id="PTHR37984">
    <property type="entry name" value="PROTEIN CBG26694"/>
    <property type="match status" value="1"/>
</dbReference>
<dbReference type="FunFam" id="3.30.70.270:FF:000003">
    <property type="entry name" value="Transposon Ty3-G Gag-Pol polyprotein"/>
    <property type="match status" value="1"/>
</dbReference>
<dbReference type="PANTHER" id="PTHR37984:SF5">
    <property type="entry name" value="PROTEIN NYNRIN-LIKE"/>
    <property type="match status" value="1"/>
</dbReference>
<dbReference type="SMART" id="SM00343">
    <property type="entry name" value="ZnF_C2HC"/>
    <property type="match status" value="1"/>
</dbReference>
<dbReference type="Gene3D" id="3.10.10.10">
    <property type="entry name" value="HIV Type 1 Reverse Transcriptase, subunit A, domain 1"/>
    <property type="match status" value="1"/>
</dbReference>
<dbReference type="InterPro" id="IPR043128">
    <property type="entry name" value="Rev_trsase/Diguanyl_cyclase"/>
</dbReference>
<evidence type="ECO:0000313" key="8">
    <source>
        <dbReference type="EMBL" id="KAK1680073.1"/>
    </source>
</evidence>
<reference evidence="8" key="1">
    <citation type="submission" date="2023-07" db="EMBL/GenBank/DDBJ databases">
        <title>A chromosome-level genome assembly of Lolium multiflorum.</title>
        <authorList>
            <person name="Chen Y."/>
            <person name="Copetti D."/>
            <person name="Kolliker R."/>
            <person name="Studer B."/>
        </authorList>
    </citation>
    <scope>NUCLEOTIDE SEQUENCE</scope>
    <source>
        <strain evidence="8">02402/16</strain>
        <tissue evidence="8">Leaf</tissue>
    </source>
</reference>
<gene>
    <name evidence="8" type="ORF">QYE76_040921</name>
</gene>
<evidence type="ECO:0000259" key="7">
    <source>
        <dbReference type="PROSITE" id="PS50158"/>
    </source>
</evidence>
<dbReference type="Pfam" id="PF00078">
    <property type="entry name" value="RVT_1"/>
    <property type="match status" value="1"/>
</dbReference>
<accession>A0AAD8WVW6</accession>
<dbReference type="FunFam" id="3.30.70.270:FF:000020">
    <property type="entry name" value="Transposon Tf2-6 polyprotein-like Protein"/>
    <property type="match status" value="1"/>
</dbReference>
<proteinExistence type="predicted"/>
<dbReference type="GO" id="GO:0006508">
    <property type="term" value="P:proteolysis"/>
    <property type="evidence" value="ECO:0007669"/>
    <property type="project" value="UniProtKB-KW"/>
</dbReference>
<dbReference type="InterPro" id="IPR043502">
    <property type="entry name" value="DNA/RNA_pol_sf"/>
</dbReference>
<dbReference type="CDD" id="cd01647">
    <property type="entry name" value="RT_LTR"/>
    <property type="match status" value="1"/>
</dbReference>
<dbReference type="GO" id="GO:0008270">
    <property type="term" value="F:zinc ion binding"/>
    <property type="evidence" value="ECO:0007669"/>
    <property type="project" value="UniProtKB-KW"/>
</dbReference>
<keyword evidence="3" id="KW-0238">DNA-binding</keyword>